<protein>
    <submittedName>
        <fullName evidence="1">Uncharacterized protein</fullName>
    </submittedName>
</protein>
<organism evidence="1">
    <name type="scientific">Candidatus Methanogaster sp. ANME-2c ERB4</name>
    <dbReference type="NCBI Taxonomy" id="2759911"/>
    <lineage>
        <taxon>Archaea</taxon>
        <taxon>Methanobacteriati</taxon>
        <taxon>Methanobacteriota</taxon>
        <taxon>Stenosarchaea group</taxon>
        <taxon>Methanomicrobia</taxon>
        <taxon>Methanosarcinales</taxon>
        <taxon>ANME-2 cluster</taxon>
        <taxon>Candidatus Methanogasteraceae</taxon>
        <taxon>Candidatus Methanogaster</taxon>
    </lineage>
</organism>
<dbReference type="EMBL" id="MT631240">
    <property type="protein sequence ID" value="QNO47082.1"/>
    <property type="molecule type" value="Genomic_DNA"/>
</dbReference>
<sequence length="139" mass="14817">MMTEEPGSDAKVVGGAGITAGGDVEIGDVSGQVAIGEHITQIQSISTTEMEDLRKSLRDFRKGLAKLNLPTDDQNIVTGDISAAIKESGKDDPELSTIKMRFRSIIDTVKGAGRTIRDISELYEPAKKIASLIGMSLLI</sequence>
<reference evidence="1" key="1">
    <citation type="submission" date="2020-06" db="EMBL/GenBank/DDBJ databases">
        <title>Unique genomic features of the anaerobic methanotrophic archaea.</title>
        <authorList>
            <person name="Chadwick G.L."/>
            <person name="Skennerton C.T."/>
            <person name="Laso-Perez R."/>
            <person name="Leu A.O."/>
            <person name="Speth D.R."/>
            <person name="Yu H."/>
            <person name="Morgan-Lang C."/>
            <person name="Hatzenpichler R."/>
            <person name="Goudeau D."/>
            <person name="Malmstrom R."/>
            <person name="Brazelton W.J."/>
            <person name="Woyke T."/>
            <person name="Hallam S.J."/>
            <person name="Tyson G.W."/>
            <person name="Wegener G."/>
            <person name="Boetius A."/>
            <person name="Orphan V."/>
        </authorList>
    </citation>
    <scope>NUCLEOTIDE SEQUENCE</scope>
</reference>
<accession>A0A7G9YGE8</accession>
<proteinExistence type="predicted"/>
<name>A0A7G9YGE8_9EURY</name>
<dbReference type="AlphaFoldDB" id="A0A7G9YGE8"/>
<evidence type="ECO:0000313" key="1">
    <source>
        <dbReference type="EMBL" id="QNO47082.1"/>
    </source>
</evidence>
<gene>
    <name evidence="1" type="ORF">ONOHIMFI_00008</name>
</gene>